<dbReference type="InterPro" id="IPR004045">
    <property type="entry name" value="Glutathione_S-Trfase_N"/>
</dbReference>
<dbReference type="PANTHER" id="PTHR44051">
    <property type="entry name" value="GLUTATHIONE S-TRANSFERASE-RELATED"/>
    <property type="match status" value="1"/>
</dbReference>
<evidence type="ECO:0000256" key="5">
    <source>
        <dbReference type="SAM" id="MobiDB-lite"/>
    </source>
</evidence>
<dbReference type="Gene3D" id="1.20.1050.10">
    <property type="match status" value="1"/>
</dbReference>
<comment type="caution">
    <text evidence="8">The sequence shown here is derived from an EMBL/GenBank/DDBJ whole genome shotgun (WGS) entry which is preliminary data.</text>
</comment>
<sequence>MSTESTTATHPGLETGPSGMSTNSNVKITLHWLDKSRAHRILWLLEELKLDYELKIYKRQKNMLAPPELKNVHPLGKSPVVEIQALNTKPLILAESGAIIEYLTEHFGKWLVPKRYQDGKESKVGAETEEWLRYRFFMHYGEGSVMIYLIVFLIVRNIRNAPVPFFIRPITNGIANKISSNFVEPNVNTHFGYIEKQLETSPNGGDFLCGKELTGADILMIFPVEAARLRLKLGEEKYPKLYAYSDKIREREAYKRAVKRIEDETGEPYEIVQN</sequence>
<dbReference type="EMBL" id="MU006089">
    <property type="protein sequence ID" value="KAF2843508.1"/>
    <property type="molecule type" value="Genomic_DNA"/>
</dbReference>
<dbReference type="Pfam" id="PF14497">
    <property type="entry name" value="GST_C_3"/>
    <property type="match status" value="1"/>
</dbReference>
<reference evidence="8" key="1">
    <citation type="journal article" date="2020" name="Stud. Mycol.">
        <title>101 Dothideomycetes genomes: a test case for predicting lifestyles and emergence of pathogens.</title>
        <authorList>
            <person name="Haridas S."/>
            <person name="Albert R."/>
            <person name="Binder M."/>
            <person name="Bloem J."/>
            <person name="Labutti K."/>
            <person name="Salamov A."/>
            <person name="Andreopoulos B."/>
            <person name="Baker S."/>
            <person name="Barry K."/>
            <person name="Bills G."/>
            <person name="Bluhm B."/>
            <person name="Cannon C."/>
            <person name="Castanera R."/>
            <person name="Culley D."/>
            <person name="Daum C."/>
            <person name="Ezra D."/>
            <person name="Gonzalez J."/>
            <person name="Henrissat B."/>
            <person name="Kuo A."/>
            <person name="Liang C."/>
            <person name="Lipzen A."/>
            <person name="Lutzoni F."/>
            <person name="Magnuson J."/>
            <person name="Mondo S."/>
            <person name="Nolan M."/>
            <person name="Ohm R."/>
            <person name="Pangilinan J."/>
            <person name="Park H.-J."/>
            <person name="Ramirez L."/>
            <person name="Alfaro M."/>
            <person name="Sun H."/>
            <person name="Tritt A."/>
            <person name="Yoshinaga Y."/>
            <person name="Zwiers L.-H."/>
            <person name="Turgeon B."/>
            <person name="Goodwin S."/>
            <person name="Spatafora J."/>
            <person name="Crous P."/>
            <person name="Grigoriev I."/>
        </authorList>
    </citation>
    <scope>NUCLEOTIDE SEQUENCE</scope>
    <source>
        <strain evidence="8">CBS 101060</strain>
    </source>
</reference>
<dbReference type="FunFam" id="3.40.30.10:FF:000156">
    <property type="entry name" value="Glutathione S-transferase 1"/>
    <property type="match status" value="1"/>
</dbReference>
<dbReference type="EC" id="2.5.1.18" evidence="2"/>
<comment type="similarity">
    <text evidence="1">Belongs to the GST superfamily.</text>
</comment>
<evidence type="ECO:0000259" key="6">
    <source>
        <dbReference type="PROSITE" id="PS50404"/>
    </source>
</evidence>
<evidence type="ECO:0000256" key="4">
    <source>
        <dbReference type="ARBA" id="ARBA00047960"/>
    </source>
</evidence>
<evidence type="ECO:0000256" key="1">
    <source>
        <dbReference type="ARBA" id="ARBA00007409"/>
    </source>
</evidence>
<feature type="region of interest" description="Disordered" evidence="5">
    <location>
        <begin position="1"/>
        <end position="21"/>
    </location>
</feature>
<dbReference type="GO" id="GO:0005737">
    <property type="term" value="C:cytoplasm"/>
    <property type="evidence" value="ECO:0007669"/>
    <property type="project" value="UniProtKB-ARBA"/>
</dbReference>
<dbReference type="PANTHER" id="PTHR44051:SF9">
    <property type="entry name" value="GLUTATHIONE S-TRANSFERASE 1"/>
    <property type="match status" value="1"/>
</dbReference>
<dbReference type="SFLD" id="SFLDS00019">
    <property type="entry name" value="Glutathione_Transferase_(cytos"/>
    <property type="match status" value="1"/>
</dbReference>
<dbReference type="InterPro" id="IPR004046">
    <property type="entry name" value="GST_C"/>
</dbReference>
<name>A0A9P4VTT4_9PEZI</name>
<dbReference type="CDD" id="cd03046">
    <property type="entry name" value="GST_N_GTT1_like"/>
    <property type="match status" value="1"/>
</dbReference>
<dbReference type="SUPFAM" id="SSF52833">
    <property type="entry name" value="Thioredoxin-like"/>
    <property type="match status" value="1"/>
</dbReference>
<dbReference type="CDD" id="cd03189">
    <property type="entry name" value="GST_C_GTT1_like"/>
    <property type="match status" value="1"/>
</dbReference>
<evidence type="ECO:0000256" key="2">
    <source>
        <dbReference type="ARBA" id="ARBA00012452"/>
    </source>
</evidence>
<organism evidence="8 9">
    <name type="scientific">Patellaria atrata CBS 101060</name>
    <dbReference type="NCBI Taxonomy" id="1346257"/>
    <lineage>
        <taxon>Eukaryota</taxon>
        <taxon>Fungi</taxon>
        <taxon>Dikarya</taxon>
        <taxon>Ascomycota</taxon>
        <taxon>Pezizomycotina</taxon>
        <taxon>Dothideomycetes</taxon>
        <taxon>Dothideomycetes incertae sedis</taxon>
        <taxon>Patellariales</taxon>
        <taxon>Patellariaceae</taxon>
        <taxon>Patellaria</taxon>
    </lineage>
</organism>
<feature type="domain" description="GST C-terminal" evidence="7">
    <location>
        <begin position="140"/>
        <end position="269"/>
    </location>
</feature>
<dbReference type="Proteomes" id="UP000799429">
    <property type="component" value="Unassembled WGS sequence"/>
</dbReference>
<evidence type="ECO:0000313" key="8">
    <source>
        <dbReference type="EMBL" id="KAF2843508.1"/>
    </source>
</evidence>
<accession>A0A9P4VTT4</accession>
<dbReference type="PROSITE" id="PS50405">
    <property type="entry name" value="GST_CTER"/>
    <property type="match status" value="1"/>
</dbReference>
<protein>
    <recommendedName>
        <fullName evidence="2">glutathione transferase</fullName>
        <ecNumber evidence="2">2.5.1.18</ecNumber>
    </recommendedName>
</protein>
<dbReference type="InterPro" id="IPR036282">
    <property type="entry name" value="Glutathione-S-Trfase_C_sf"/>
</dbReference>
<dbReference type="Pfam" id="PF02798">
    <property type="entry name" value="GST_N"/>
    <property type="match status" value="1"/>
</dbReference>
<dbReference type="InterPro" id="IPR040079">
    <property type="entry name" value="Glutathione_S-Trfase"/>
</dbReference>
<dbReference type="PROSITE" id="PS50404">
    <property type="entry name" value="GST_NTER"/>
    <property type="match status" value="1"/>
</dbReference>
<dbReference type="InterPro" id="IPR010987">
    <property type="entry name" value="Glutathione-S-Trfase_C-like"/>
</dbReference>
<dbReference type="OrthoDB" id="2098326at2759"/>
<gene>
    <name evidence="8" type="ORF">M501DRAFT_1012853</name>
</gene>
<keyword evidence="9" id="KW-1185">Reference proteome</keyword>
<proteinExistence type="inferred from homology"/>
<feature type="domain" description="GST N-terminal" evidence="6">
    <location>
        <begin position="25"/>
        <end position="111"/>
    </location>
</feature>
<evidence type="ECO:0000259" key="7">
    <source>
        <dbReference type="PROSITE" id="PS50405"/>
    </source>
</evidence>
<keyword evidence="3" id="KW-0808">Transferase</keyword>
<dbReference type="InterPro" id="IPR036249">
    <property type="entry name" value="Thioredoxin-like_sf"/>
</dbReference>
<dbReference type="Gene3D" id="3.40.30.10">
    <property type="entry name" value="Glutaredoxin"/>
    <property type="match status" value="1"/>
</dbReference>
<evidence type="ECO:0000256" key="3">
    <source>
        <dbReference type="ARBA" id="ARBA00022679"/>
    </source>
</evidence>
<dbReference type="SUPFAM" id="SSF47616">
    <property type="entry name" value="GST C-terminal domain-like"/>
    <property type="match status" value="1"/>
</dbReference>
<dbReference type="GO" id="GO:0004602">
    <property type="term" value="F:glutathione peroxidase activity"/>
    <property type="evidence" value="ECO:0007669"/>
    <property type="project" value="UniProtKB-ARBA"/>
</dbReference>
<dbReference type="GO" id="GO:0004364">
    <property type="term" value="F:glutathione transferase activity"/>
    <property type="evidence" value="ECO:0007669"/>
    <property type="project" value="UniProtKB-EC"/>
</dbReference>
<comment type="catalytic activity">
    <reaction evidence="4">
        <text>RX + glutathione = an S-substituted glutathione + a halide anion + H(+)</text>
        <dbReference type="Rhea" id="RHEA:16437"/>
        <dbReference type="ChEBI" id="CHEBI:15378"/>
        <dbReference type="ChEBI" id="CHEBI:16042"/>
        <dbReference type="ChEBI" id="CHEBI:17792"/>
        <dbReference type="ChEBI" id="CHEBI:57925"/>
        <dbReference type="ChEBI" id="CHEBI:90779"/>
        <dbReference type="EC" id="2.5.1.18"/>
    </reaction>
</comment>
<dbReference type="AlphaFoldDB" id="A0A9P4VTT4"/>
<dbReference type="SFLD" id="SFLDG00358">
    <property type="entry name" value="Main_(cytGST)"/>
    <property type="match status" value="1"/>
</dbReference>
<evidence type="ECO:0000313" key="9">
    <source>
        <dbReference type="Proteomes" id="UP000799429"/>
    </source>
</evidence>